<gene>
    <name evidence="2" type="ORF">CCHL11_03144</name>
</gene>
<feature type="region of interest" description="Disordered" evidence="1">
    <location>
        <begin position="63"/>
        <end position="153"/>
    </location>
</feature>
<dbReference type="Proteomes" id="UP000186583">
    <property type="component" value="Unassembled WGS sequence"/>
</dbReference>
<dbReference type="OrthoDB" id="3439480at2759"/>
<sequence>MCTTDVFTDVYPDGRINRYEQPNFCSSSRHGHLCASPVVYNHPARHLAYTAPLPFAPAAPTYSFHQTVPPTPPRGPSASDTERARRDSSSSDRRHRPSGVYVNGQKVLDLNRKTRSRAERIVIVDSPPTPRTPPRQFATPYTAPPSPNVGGDVPQFRNSYMPRESLRPVIVDERPRPKVEIEVVDSRHHRHQSSDSRYSHSSAENDDRRRRRRDWEREERDRQEEERQRRMRARIDEQNEKIARRAAVPLKRTSTGFAPPTADQQREQELVDAVRRLEINQRVAADRRAREREEEDEAQRQRLMERMMPRRRATVGPGSRRHRVLYDDGVYRWE</sequence>
<proteinExistence type="predicted"/>
<feature type="compositionally biased region" description="Basic and acidic residues" evidence="1">
    <location>
        <begin position="80"/>
        <end position="92"/>
    </location>
</feature>
<keyword evidence="3" id="KW-1185">Reference proteome</keyword>
<dbReference type="EMBL" id="MPGH01000204">
    <property type="protein sequence ID" value="OLN83309.1"/>
    <property type="molecule type" value="Genomic_DNA"/>
</dbReference>
<feature type="compositionally biased region" description="Basic and acidic residues" evidence="1">
    <location>
        <begin position="109"/>
        <end position="122"/>
    </location>
</feature>
<feature type="region of interest" description="Disordered" evidence="1">
    <location>
        <begin position="181"/>
        <end position="237"/>
    </location>
</feature>
<name>A0A1Q8RGA8_9PEZI</name>
<dbReference type="AlphaFoldDB" id="A0A1Q8RGA8"/>
<evidence type="ECO:0000256" key="1">
    <source>
        <dbReference type="SAM" id="MobiDB-lite"/>
    </source>
</evidence>
<comment type="caution">
    <text evidence="2">The sequence shown here is derived from an EMBL/GenBank/DDBJ whole genome shotgun (WGS) entry which is preliminary data.</text>
</comment>
<evidence type="ECO:0000313" key="3">
    <source>
        <dbReference type="Proteomes" id="UP000186583"/>
    </source>
</evidence>
<protein>
    <submittedName>
        <fullName evidence="2">Uncharacterized protein</fullName>
    </submittedName>
</protein>
<evidence type="ECO:0000313" key="2">
    <source>
        <dbReference type="EMBL" id="OLN83309.1"/>
    </source>
</evidence>
<reference evidence="2 3" key="1">
    <citation type="submission" date="2016-11" db="EMBL/GenBank/DDBJ databases">
        <title>Draft Genome Assembly of Colletotrichum chlorophyti a pathogen of herbaceous plants.</title>
        <authorList>
            <person name="Gan P."/>
            <person name="Narusaka M."/>
            <person name="Tsushima A."/>
            <person name="Narusaka Y."/>
            <person name="Takano Y."/>
            <person name="Shirasu K."/>
        </authorList>
    </citation>
    <scope>NUCLEOTIDE SEQUENCE [LARGE SCALE GENOMIC DNA]</scope>
    <source>
        <strain evidence="2 3">NTL11</strain>
    </source>
</reference>
<organism evidence="2 3">
    <name type="scientific">Colletotrichum chlorophyti</name>
    <dbReference type="NCBI Taxonomy" id="708187"/>
    <lineage>
        <taxon>Eukaryota</taxon>
        <taxon>Fungi</taxon>
        <taxon>Dikarya</taxon>
        <taxon>Ascomycota</taxon>
        <taxon>Pezizomycotina</taxon>
        <taxon>Sordariomycetes</taxon>
        <taxon>Hypocreomycetidae</taxon>
        <taxon>Glomerellales</taxon>
        <taxon>Glomerellaceae</taxon>
        <taxon>Colletotrichum</taxon>
    </lineage>
</organism>
<accession>A0A1Q8RGA8</accession>
<dbReference type="STRING" id="708187.A0A1Q8RGA8"/>